<accession>A0A0L0QT32</accession>
<dbReference type="SUPFAM" id="SSF52833">
    <property type="entry name" value="Thioredoxin-like"/>
    <property type="match status" value="1"/>
</dbReference>
<evidence type="ECO:0000313" key="2">
    <source>
        <dbReference type="EMBL" id="KNE21746.1"/>
    </source>
</evidence>
<dbReference type="InterPro" id="IPR036249">
    <property type="entry name" value="Thioredoxin-like_sf"/>
</dbReference>
<reference evidence="3" key="1">
    <citation type="submission" date="2015-07" db="EMBL/GenBank/DDBJ databases">
        <title>Fjat-10053 dsm26.</title>
        <authorList>
            <person name="Liu B."/>
            <person name="Wang J."/>
            <person name="Zhu Y."/>
            <person name="Liu G."/>
            <person name="Chen Q."/>
            <person name="Chen Z."/>
            <person name="Lan J."/>
            <person name="Che J."/>
            <person name="Ge C."/>
            <person name="Shi H."/>
            <person name="Pan Z."/>
            <person name="Liu X."/>
        </authorList>
    </citation>
    <scope>NUCLEOTIDE SEQUENCE [LARGE SCALE GENOMIC DNA]</scope>
    <source>
        <strain evidence="3">DSM 26</strain>
    </source>
</reference>
<proteinExistence type="predicted"/>
<name>A0A0L0QT32_VIRPA</name>
<comment type="caution">
    <text evidence="2">The sequence shown here is derived from an EMBL/GenBank/DDBJ whole genome shotgun (WGS) entry which is preliminary data.</text>
</comment>
<dbReference type="RefSeq" id="WP_076362078.1">
    <property type="nucleotide sequence ID" value="NZ_CP073011.1"/>
</dbReference>
<dbReference type="PATRIC" id="fig|1473.5.peg.4779"/>
<protein>
    <recommendedName>
        <fullName evidence="1">Glutaredoxin domain-containing protein</fullName>
    </recommendedName>
</protein>
<dbReference type="Pfam" id="PF00462">
    <property type="entry name" value="Glutaredoxin"/>
    <property type="match status" value="1"/>
</dbReference>
<organism evidence="2 3">
    <name type="scientific">Virgibacillus pantothenticus</name>
    <dbReference type="NCBI Taxonomy" id="1473"/>
    <lineage>
        <taxon>Bacteria</taxon>
        <taxon>Bacillati</taxon>
        <taxon>Bacillota</taxon>
        <taxon>Bacilli</taxon>
        <taxon>Bacillales</taxon>
        <taxon>Bacillaceae</taxon>
        <taxon>Virgibacillus</taxon>
    </lineage>
</organism>
<dbReference type="Gene3D" id="3.40.30.10">
    <property type="entry name" value="Glutaredoxin"/>
    <property type="match status" value="1"/>
</dbReference>
<dbReference type="EMBL" id="LGTO01000005">
    <property type="protein sequence ID" value="KNE21746.1"/>
    <property type="molecule type" value="Genomic_DNA"/>
</dbReference>
<dbReference type="InterPro" id="IPR002109">
    <property type="entry name" value="Glutaredoxin"/>
</dbReference>
<sequence length="105" mass="12389">MKEPKVLVYISNNSKECENVIQFLQEWHITYQTKNVNEQRANMKELQNLGIYGTPAIFVEGEKEPILGFQKNKLKYYLGLADKSMTYYSSLFDGYEHKSDNNHRF</sequence>
<dbReference type="Proteomes" id="UP000036780">
    <property type="component" value="Unassembled WGS sequence"/>
</dbReference>
<evidence type="ECO:0000313" key="3">
    <source>
        <dbReference type="Proteomes" id="UP000036780"/>
    </source>
</evidence>
<evidence type="ECO:0000259" key="1">
    <source>
        <dbReference type="Pfam" id="PF00462"/>
    </source>
</evidence>
<keyword evidence="3" id="KW-1185">Reference proteome</keyword>
<gene>
    <name evidence="2" type="ORF">AFK71_08565</name>
</gene>
<dbReference type="OrthoDB" id="9795531at2"/>
<feature type="domain" description="Glutaredoxin" evidence="1">
    <location>
        <begin position="6"/>
        <end position="62"/>
    </location>
</feature>
<dbReference type="AlphaFoldDB" id="A0A0L0QT32"/>
<dbReference type="GeneID" id="66872534"/>